<dbReference type="AlphaFoldDB" id="A0A8B6EP91"/>
<reference evidence="3" key="1">
    <citation type="submission" date="2018-11" db="EMBL/GenBank/DDBJ databases">
        <authorList>
            <person name="Alioto T."/>
            <person name="Alioto T."/>
        </authorList>
    </citation>
    <scope>NUCLEOTIDE SEQUENCE</scope>
</reference>
<evidence type="ECO:0000313" key="3">
    <source>
        <dbReference type="EMBL" id="VDI36766.1"/>
    </source>
</evidence>
<dbReference type="Pfam" id="PF13499">
    <property type="entry name" value="EF-hand_7"/>
    <property type="match status" value="1"/>
</dbReference>
<feature type="non-terminal residue" evidence="3">
    <location>
        <position position="1"/>
    </location>
</feature>
<dbReference type="InterPro" id="IPR011992">
    <property type="entry name" value="EF-hand-dom_pair"/>
</dbReference>
<gene>
    <name evidence="3" type="ORF">MGAL_10B009875</name>
</gene>
<dbReference type="InterPro" id="IPR018247">
    <property type="entry name" value="EF_Hand_1_Ca_BS"/>
</dbReference>
<name>A0A8B6EP91_MYTGA</name>
<sequence length="180" mass="20546">MARRKSSVAERWQAIDMSNDGLSSAAQINFKPYNETAMSMFLTSDTDHDACFERTELDHVFVVYDTDGSGTVSRHEYTVHITATNPELHDFAHVLYDDYDLDGDHHLEKHDYDAYFAKLDADSDGCVTPDEFVNYWTVGLKNNTGVKVGNNCNAEEWGNNCNGRMLTDTYNEVRRTRRGR</sequence>
<proteinExistence type="predicted"/>
<evidence type="ECO:0000313" key="4">
    <source>
        <dbReference type="Proteomes" id="UP000596742"/>
    </source>
</evidence>
<evidence type="ECO:0000259" key="2">
    <source>
        <dbReference type="PROSITE" id="PS50222"/>
    </source>
</evidence>
<accession>A0A8B6EP91</accession>
<dbReference type="SMART" id="SM00054">
    <property type="entry name" value="EFh"/>
    <property type="match status" value="2"/>
</dbReference>
<dbReference type="Proteomes" id="UP000596742">
    <property type="component" value="Unassembled WGS sequence"/>
</dbReference>
<dbReference type="EMBL" id="UYJE01005358">
    <property type="protein sequence ID" value="VDI36766.1"/>
    <property type="molecule type" value="Genomic_DNA"/>
</dbReference>
<dbReference type="InterPro" id="IPR002048">
    <property type="entry name" value="EF_hand_dom"/>
</dbReference>
<dbReference type="Gene3D" id="1.10.238.10">
    <property type="entry name" value="EF-hand"/>
    <property type="match status" value="1"/>
</dbReference>
<comment type="caution">
    <text evidence="3">The sequence shown here is derived from an EMBL/GenBank/DDBJ whole genome shotgun (WGS) entry which is preliminary data.</text>
</comment>
<feature type="domain" description="EF-hand" evidence="2">
    <location>
        <begin position="107"/>
        <end position="142"/>
    </location>
</feature>
<keyword evidence="4" id="KW-1185">Reference proteome</keyword>
<protein>
    <recommendedName>
        <fullName evidence="2">EF-hand domain-containing protein</fullName>
    </recommendedName>
</protein>
<dbReference type="PROSITE" id="PS00018">
    <property type="entry name" value="EF_HAND_1"/>
    <property type="match status" value="2"/>
</dbReference>
<dbReference type="SUPFAM" id="SSF47473">
    <property type="entry name" value="EF-hand"/>
    <property type="match status" value="1"/>
</dbReference>
<dbReference type="GO" id="GO:0005509">
    <property type="term" value="F:calcium ion binding"/>
    <property type="evidence" value="ECO:0007669"/>
    <property type="project" value="InterPro"/>
</dbReference>
<dbReference type="PROSITE" id="PS50222">
    <property type="entry name" value="EF_HAND_2"/>
    <property type="match status" value="2"/>
</dbReference>
<keyword evidence="1" id="KW-0106">Calcium</keyword>
<feature type="domain" description="EF-hand" evidence="2">
    <location>
        <begin position="52"/>
        <end position="87"/>
    </location>
</feature>
<organism evidence="3 4">
    <name type="scientific">Mytilus galloprovincialis</name>
    <name type="common">Mediterranean mussel</name>
    <dbReference type="NCBI Taxonomy" id="29158"/>
    <lineage>
        <taxon>Eukaryota</taxon>
        <taxon>Metazoa</taxon>
        <taxon>Spiralia</taxon>
        <taxon>Lophotrochozoa</taxon>
        <taxon>Mollusca</taxon>
        <taxon>Bivalvia</taxon>
        <taxon>Autobranchia</taxon>
        <taxon>Pteriomorphia</taxon>
        <taxon>Mytilida</taxon>
        <taxon>Mytiloidea</taxon>
        <taxon>Mytilidae</taxon>
        <taxon>Mytilinae</taxon>
        <taxon>Mytilus</taxon>
    </lineage>
</organism>
<dbReference type="OrthoDB" id="6096265at2759"/>
<evidence type="ECO:0000256" key="1">
    <source>
        <dbReference type="ARBA" id="ARBA00022837"/>
    </source>
</evidence>